<dbReference type="FunFam" id="3.40.50.2000:FF:000071">
    <property type="entry name" value="Glycosyltransferase"/>
    <property type="match status" value="1"/>
</dbReference>
<dbReference type="AlphaFoldDB" id="A0A843WY81"/>
<organism evidence="7 8">
    <name type="scientific">Colocasia esculenta</name>
    <name type="common">Wild taro</name>
    <name type="synonym">Arum esculentum</name>
    <dbReference type="NCBI Taxonomy" id="4460"/>
    <lineage>
        <taxon>Eukaryota</taxon>
        <taxon>Viridiplantae</taxon>
        <taxon>Streptophyta</taxon>
        <taxon>Embryophyta</taxon>
        <taxon>Tracheophyta</taxon>
        <taxon>Spermatophyta</taxon>
        <taxon>Magnoliopsida</taxon>
        <taxon>Liliopsida</taxon>
        <taxon>Araceae</taxon>
        <taxon>Aroideae</taxon>
        <taxon>Colocasieae</taxon>
        <taxon>Colocasia</taxon>
    </lineage>
</organism>
<dbReference type="Pfam" id="PF00201">
    <property type="entry name" value="UDPGT"/>
    <property type="match status" value="1"/>
</dbReference>
<evidence type="ECO:0000256" key="1">
    <source>
        <dbReference type="ARBA" id="ARBA00009995"/>
    </source>
</evidence>
<feature type="domain" description="Glycosyltransferase N-terminal" evidence="6">
    <location>
        <begin position="19"/>
        <end position="254"/>
    </location>
</feature>
<dbReference type="FunFam" id="3.40.50.2000:FF:000047">
    <property type="entry name" value="Glycosyltransferase"/>
    <property type="match status" value="1"/>
</dbReference>
<dbReference type="GO" id="GO:0035251">
    <property type="term" value="F:UDP-glucosyltransferase activity"/>
    <property type="evidence" value="ECO:0007669"/>
    <property type="project" value="TreeGrafter"/>
</dbReference>
<comment type="similarity">
    <text evidence="1 4">Belongs to the UDP-glycosyltransferase family.</text>
</comment>
<keyword evidence="8" id="KW-1185">Reference proteome</keyword>
<dbReference type="CDD" id="cd03784">
    <property type="entry name" value="GT1_Gtf-like"/>
    <property type="match status" value="1"/>
</dbReference>
<evidence type="ECO:0000313" key="7">
    <source>
        <dbReference type="EMBL" id="MQM15439.1"/>
    </source>
</evidence>
<dbReference type="Pfam" id="PF26168">
    <property type="entry name" value="Glyco_transf_N"/>
    <property type="match status" value="1"/>
</dbReference>
<name>A0A843WY81_COLES</name>
<dbReference type="PANTHER" id="PTHR48047">
    <property type="entry name" value="GLYCOSYLTRANSFERASE"/>
    <property type="match status" value="1"/>
</dbReference>
<dbReference type="EC" id="2.4.1.-" evidence="5"/>
<evidence type="ECO:0000256" key="4">
    <source>
        <dbReference type="RuleBase" id="RU003718"/>
    </source>
</evidence>
<evidence type="ECO:0000256" key="5">
    <source>
        <dbReference type="RuleBase" id="RU362057"/>
    </source>
</evidence>
<dbReference type="SUPFAM" id="SSF53756">
    <property type="entry name" value="UDP-Glycosyltransferase/glycogen phosphorylase"/>
    <property type="match status" value="1"/>
</dbReference>
<dbReference type="Gene3D" id="3.40.50.2000">
    <property type="entry name" value="Glycogen Phosphorylase B"/>
    <property type="match status" value="2"/>
</dbReference>
<dbReference type="Proteomes" id="UP000652761">
    <property type="component" value="Unassembled WGS sequence"/>
</dbReference>
<proteinExistence type="inferred from homology"/>
<dbReference type="InterPro" id="IPR035595">
    <property type="entry name" value="UDP_glycos_trans_CS"/>
</dbReference>
<evidence type="ECO:0000256" key="3">
    <source>
        <dbReference type="ARBA" id="ARBA00022679"/>
    </source>
</evidence>
<keyword evidence="3 4" id="KW-0808">Transferase</keyword>
<dbReference type="PROSITE" id="PS00375">
    <property type="entry name" value="UDPGT"/>
    <property type="match status" value="1"/>
</dbReference>
<dbReference type="InterPro" id="IPR002213">
    <property type="entry name" value="UDP_glucos_trans"/>
</dbReference>
<reference evidence="7" key="1">
    <citation type="submission" date="2017-07" db="EMBL/GenBank/DDBJ databases">
        <title>Taro Niue Genome Assembly and Annotation.</title>
        <authorList>
            <person name="Atibalentja N."/>
            <person name="Keating K."/>
            <person name="Fields C.J."/>
        </authorList>
    </citation>
    <scope>NUCLEOTIDE SEQUENCE</scope>
    <source>
        <strain evidence="7">Niue_2</strain>
        <tissue evidence="7">Leaf</tissue>
    </source>
</reference>
<sequence>MEEHAVTMDGESCQSTPHLVLVPFFAPGHMIPMVDIARLLAERGVLVSFITTPVNATRTRTAIERSQALGLPIRFVELPFPCAELGLPEGCESVDLVPSLDTGNKFFNGLSILREPLAAYLRQQCRPSCIISDMCHPWTQGLANEFGVPRLAFHATCCFSVLCHRNIRQYKVTDGFADEMESFVVPGLPHRVEITKDQVPFFEGSDLERYRNELIEADETSDGVVFDSFYELETLYIDSYQKATGKKAWAVGPVCFYNNLDVEDRAARGDKAAVDSRFYLSWLDSRKPGSVILISFGSLSHTPPSQIIEIGMGLEASGNPFILVIKANDQSQELEDWLLQGGFEERTKERSLVIRGWAPQLAILSHPAVGGFVSHCGWNSVLEAISVGVPMITWPLFADHFLIERLVVEVLRVGISIEVKRQVKWMVSGQFRKLVKREEVEAAVRALMDGGVEGQERRERARLLAETARRAAEVGGSSHENLTSLIRDVSLLRASVNDKGPEAT</sequence>
<comment type="caution">
    <text evidence="7">The sequence shown here is derived from an EMBL/GenBank/DDBJ whole genome shotgun (WGS) entry which is preliminary data.</text>
</comment>
<accession>A0A843WY81</accession>
<evidence type="ECO:0000256" key="2">
    <source>
        <dbReference type="ARBA" id="ARBA00022676"/>
    </source>
</evidence>
<evidence type="ECO:0000313" key="8">
    <source>
        <dbReference type="Proteomes" id="UP000652761"/>
    </source>
</evidence>
<dbReference type="OrthoDB" id="5835829at2759"/>
<keyword evidence="2 4" id="KW-0328">Glycosyltransferase</keyword>
<gene>
    <name evidence="7" type="ORF">Taro_048387</name>
</gene>
<protein>
    <recommendedName>
        <fullName evidence="5">Glycosyltransferase</fullName>
        <ecNumber evidence="5">2.4.1.-</ecNumber>
    </recommendedName>
</protein>
<dbReference type="PANTHER" id="PTHR48047:SF182">
    <property type="entry name" value="GLYCOSYLTRANSFERASE"/>
    <property type="match status" value="1"/>
</dbReference>
<evidence type="ECO:0000259" key="6">
    <source>
        <dbReference type="Pfam" id="PF26168"/>
    </source>
</evidence>
<dbReference type="EMBL" id="NMUH01006518">
    <property type="protein sequence ID" value="MQM15439.1"/>
    <property type="molecule type" value="Genomic_DNA"/>
</dbReference>
<dbReference type="InterPro" id="IPR058980">
    <property type="entry name" value="Glyco_transf_N"/>
</dbReference>